<dbReference type="PANTHER" id="PTHR12236">
    <property type="entry name" value="STRUCTURAL CONTITUENT OF CUTICLE"/>
    <property type="match status" value="1"/>
</dbReference>
<sequence>MKFLVLLLALLATVSAMPTKTYVQEVPAYQAPVQVAYINSVPQPYTFSYIVQDDETYNDYLHTEKTDGKVTTGSYRVELPDGRTQIVTYRADENGYTAVVKYEGVAQYPEYVQKKY</sequence>
<dbReference type="EMBL" id="JAOYFB010000004">
    <property type="protein sequence ID" value="KAK4014226.1"/>
    <property type="molecule type" value="Genomic_DNA"/>
</dbReference>
<dbReference type="Proteomes" id="UP001234178">
    <property type="component" value="Unassembled WGS sequence"/>
</dbReference>
<evidence type="ECO:0000313" key="5">
    <source>
        <dbReference type="Proteomes" id="UP001234178"/>
    </source>
</evidence>
<feature type="signal peptide" evidence="3">
    <location>
        <begin position="1"/>
        <end position="16"/>
    </location>
</feature>
<dbReference type="InterPro" id="IPR000618">
    <property type="entry name" value="Insect_cuticle"/>
</dbReference>
<comment type="caution">
    <text evidence="4">The sequence shown here is derived from an EMBL/GenBank/DDBJ whole genome shotgun (WGS) entry which is preliminary data.</text>
</comment>
<evidence type="ECO:0000256" key="3">
    <source>
        <dbReference type="SAM" id="SignalP"/>
    </source>
</evidence>
<dbReference type="Pfam" id="PF00379">
    <property type="entry name" value="Chitin_bind_4"/>
    <property type="match status" value="1"/>
</dbReference>
<protein>
    <recommendedName>
        <fullName evidence="6">Cuticle protein</fullName>
    </recommendedName>
</protein>
<keyword evidence="5" id="KW-1185">Reference proteome</keyword>
<evidence type="ECO:0000313" key="4">
    <source>
        <dbReference type="EMBL" id="KAK4014226.1"/>
    </source>
</evidence>
<accession>A0ABQ9ZMU8</accession>
<organism evidence="4 5">
    <name type="scientific">Daphnia magna</name>
    <dbReference type="NCBI Taxonomy" id="35525"/>
    <lineage>
        <taxon>Eukaryota</taxon>
        <taxon>Metazoa</taxon>
        <taxon>Ecdysozoa</taxon>
        <taxon>Arthropoda</taxon>
        <taxon>Crustacea</taxon>
        <taxon>Branchiopoda</taxon>
        <taxon>Diplostraca</taxon>
        <taxon>Cladocera</taxon>
        <taxon>Anomopoda</taxon>
        <taxon>Daphniidae</taxon>
        <taxon>Daphnia</taxon>
    </lineage>
</organism>
<reference evidence="4 5" key="1">
    <citation type="journal article" date="2023" name="Nucleic Acids Res.">
        <title>The hologenome of Daphnia magna reveals possible DNA methylation and microbiome-mediated evolution of the host genome.</title>
        <authorList>
            <person name="Chaturvedi A."/>
            <person name="Li X."/>
            <person name="Dhandapani V."/>
            <person name="Marshall H."/>
            <person name="Kissane S."/>
            <person name="Cuenca-Cambronero M."/>
            <person name="Asole G."/>
            <person name="Calvet F."/>
            <person name="Ruiz-Romero M."/>
            <person name="Marangio P."/>
            <person name="Guigo R."/>
            <person name="Rago D."/>
            <person name="Mirbahai L."/>
            <person name="Eastwood N."/>
            <person name="Colbourne J.K."/>
            <person name="Zhou J."/>
            <person name="Mallon E."/>
            <person name="Orsini L."/>
        </authorList>
    </citation>
    <scope>NUCLEOTIDE SEQUENCE [LARGE SCALE GENOMIC DNA]</scope>
    <source>
        <strain evidence="4">LRV0_1</strain>
    </source>
</reference>
<name>A0ABQ9ZMU8_9CRUS</name>
<proteinExistence type="predicted"/>
<gene>
    <name evidence="4" type="ORF">OUZ56_026757</name>
</gene>
<dbReference type="InterPro" id="IPR031311">
    <property type="entry name" value="CHIT_BIND_RR_consensus"/>
</dbReference>
<dbReference type="PROSITE" id="PS51155">
    <property type="entry name" value="CHIT_BIND_RR_2"/>
    <property type="match status" value="1"/>
</dbReference>
<dbReference type="InterPro" id="IPR051217">
    <property type="entry name" value="Insect_Cuticle_Struc_Prot"/>
</dbReference>
<evidence type="ECO:0000256" key="2">
    <source>
        <dbReference type="PROSITE-ProRule" id="PRU00497"/>
    </source>
</evidence>
<dbReference type="PROSITE" id="PS00233">
    <property type="entry name" value="CHIT_BIND_RR_1"/>
    <property type="match status" value="1"/>
</dbReference>
<evidence type="ECO:0000256" key="1">
    <source>
        <dbReference type="ARBA" id="ARBA00022460"/>
    </source>
</evidence>
<feature type="chain" id="PRO_5045711740" description="Cuticle protein" evidence="3">
    <location>
        <begin position="17"/>
        <end position="116"/>
    </location>
</feature>
<keyword evidence="1 2" id="KW-0193">Cuticle</keyword>
<keyword evidence="3" id="KW-0732">Signal</keyword>
<evidence type="ECO:0008006" key="6">
    <source>
        <dbReference type="Google" id="ProtNLM"/>
    </source>
</evidence>
<dbReference type="PANTHER" id="PTHR12236:SF79">
    <property type="entry name" value="CUTICULAR PROTEIN 50CB-RELATED"/>
    <property type="match status" value="1"/>
</dbReference>